<organism evidence="9 10">
    <name type="scientific">Sphingomonas taxi</name>
    <dbReference type="NCBI Taxonomy" id="1549858"/>
    <lineage>
        <taxon>Bacteria</taxon>
        <taxon>Pseudomonadati</taxon>
        <taxon>Pseudomonadota</taxon>
        <taxon>Alphaproteobacteria</taxon>
        <taxon>Sphingomonadales</taxon>
        <taxon>Sphingomonadaceae</taxon>
        <taxon>Sphingomonas</taxon>
    </lineage>
</organism>
<dbReference type="InterPro" id="IPR013426">
    <property type="entry name" value="EpsH-like"/>
</dbReference>
<keyword evidence="5" id="KW-0378">Hydrolase</keyword>
<dbReference type="GO" id="GO:0006508">
    <property type="term" value="P:proteolysis"/>
    <property type="evidence" value="ECO:0007669"/>
    <property type="project" value="UniProtKB-KW"/>
</dbReference>
<evidence type="ECO:0000256" key="3">
    <source>
        <dbReference type="ARBA" id="ARBA00022670"/>
    </source>
</evidence>
<comment type="caution">
    <text evidence="9">The sequence shown here is derived from an EMBL/GenBank/DDBJ whole genome shotgun (WGS) entry which is preliminary data.</text>
</comment>
<keyword evidence="2" id="KW-1003">Cell membrane</keyword>
<proteinExistence type="predicted"/>
<feature type="transmembrane region" description="Helical" evidence="8">
    <location>
        <begin position="262"/>
        <end position="284"/>
    </location>
</feature>
<dbReference type="EMBL" id="QFQI01000002">
    <property type="protein sequence ID" value="PZQ61823.1"/>
    <property type="molecule type" value="Genomic_DNA"/>
</dbReference>
<dbReference type="InterPro" id="IPR026392">
    <property type="entry name" value="Exo/Archaeosortase_dom"/>
</dbReference>
<keyword evidence="6 8" id="KW-1133">Transmembrane helix</keyword>
<dbReference type="GO" id="GO:0008233">
    <property type="term" value="F:peptidase activity"/>
    <property type="evidence" value="ECO:0007669"/>
    <property type="project" value="UniProtKB-KW"/>
</dbReference>
<dbReference type="InterPro" id="IPR019127">
    <property type="entry name" value="Exosortase"/>
</dbReference>
<feature type="transmembrane region" description="Helical" evidence="8">
    <location>
        <begin position="296"/>
        <end position="323"/>
    </location>
</feature>
<evidence type="ECO:0000256" key="4">
    <source>
        <dbReference type="ARBA" id="ARBA00022692"/>
    </source>
</evidence>
<evidence type="ECO:0000256" key="8">
    <source>
        <dbReference type="SAM" id="Phobius"/>
    </source>
</evidence>
<gene>
    <name evidence="9" type="ORF">DI544_04165</name>
</gene>
<evidence type="ECO:0000313" key="9">
    <source>
        <dbReference type="EMBL" id="PZQ61823.1"/>
    </source>
</evidence>
<dbReference type="AlphaFoldDB" id="A0A2W5R3K0"/>
<evidence type="ECO:0000256" key="6">
    <source>
        <dbReference type="ARBA" id="ARBA00022989"/>
    </source>
</evidence>
<keyword evidence="3" id="KW-0645">Protease</keyword>
<keyword evidence="4 8" id="KW-0812">Transmembrane</keyword>
<dbReference type="Proteomes" id="UP000249229">
    <property type="component" value="Unassembled WGS sequence"/>
</dbReference>
<accession>A0A2W5R3K0</accession>
<feature type="transmembrane region" description="Helical" evidence="8">
    <location>
        <begin position="180"/>
        <end position="199"/>
    </location>
</feature>
<name>A0A2W5R3K0_9SPHN</name>
<dbReference type="NCBIfam" id="TIGR04178">
    <property type="entry name" value="exo_archaeo"/>
    <property type="match status" value="1"/>
</dbReference>
<keyword evidence="7 8" id="KW-0472">Membrane</keyword>
<evidence type="ECO:0000256" key="2">
    <source>
        <dbReference type="ARBA" id="ARBA00022475"/>
    </source>
</evidence>
<evidence type="ECO:0000313" key="10">
    <source>
        <dbReference type="Proteomes" id="UP000249229"/>
    </source>
</evidence>
<comment type="subcellular location">
    <subcellularLocation>
        <location evidence="1">Cell membrane</location>
        <topology evidence="1">Multi-pass membrane protein</topology>
    </subcellularLocation>
</comment>
<dbReference type="NCBIfam" id="NF035943">
    <property type="entry name" value="exosort_XrtV"/>
    <property type="match status" value="1"/>
</dbReference>
<feature type="transmembrane region" description="Helical" evidence="8">
    <location>
        <begin position="94"/>
        <end position="117"/>
    </location>
</feature>
<evidence type="ECO:0000256" key="1">
    <source>
        <dbReference type="ARBA" id="ARBA00004651"/>
    </source>
</evidence>
<evidence type="ECO:0000256" key="5">
    <source>
        <dbReference type="ARBA" id="ARBA00022801"/>
    </source>
</evidence>
<dbReference type="GO" id="GO:0005886">
    <property type="term" value="C:plasma membrane"/>
    <property type="evidence" value="ECO:0007669"/>
    <property type="project" value="UniProtKB-SubCell"/>
</dbReference>
<feature type="transmembrane region" description="Helical" evidence="8">
    <location>
        <begin position="152"/>
        <end position="174"/>
    </location>
</feature>
<protein>
    <submittedName>
        <fullName evidence="9">Exosortase</fullName>
    </submittedName>
</protein>
<reference evidence="9 10" key="1">
    <citation type="submission" date="2017-08" db="EMBL/GenBank/DDBJ databases">
        <title>Infants hospitalized years apart are colonized by the same room-sourced microbial strains.</title>
        <authorList>
            <person name="Brooks B."/>
            <person name="Olm M.R."/>
            <person name="Firek B.A."/>
            <person name="Baker R."/>
            <person name="Thomas B.C."/>
            <person name="Morowitz M.J."/>
            <person name="Banfield J.F."/>
        </authorList>
    </citation>
    <scope>NUCLEOTIDE SEQUENCE [LARGE SCALE GENOMIC DNA]</scope>
    <source>
        <strain evidence="9">S2_005_001_R1_22</strain>
    </source>
</reference>
<evidence type="ECO:0000256" key="7">
    <source>
        <dbReference type="ARBA" id="ARBA00023136"/>
    </source>
</evidence>
<feature type="transmembrane region" description="Helical" evidence="8">
    <location>
        <begin position="335"/>
        <end position="355"/>
    </location>
</feature>
<sequence length="368" mass="38985">MPDRGLPDLDERARKGSVPWRDRAGCRDAGLVAAEGGDVYGTRAGRGAGASSVFARASRSIKVKNEAIGGWDAQSAAARPGGRSARWRSVPASAWLLLAGIVALAAPTMLTVARFSWSTEQGGHGPLVLATGLWLLWREVPGALRLRTAGNALLAGAVIGACLVLYLAAHITGIIEIEGFALYGALLGAAYALVGGPMLRELWFPLFYLGFIFPPPDQAVAVITQPIKIAISEQAVNLLYALGYPIGSSGVSIQIAQYDLLVAAACAGLNSIISLTAICLFYIYVRHRANWRYAGLLMLTIIPIAVFANFIRVILLILITYYFGDAAAQGFAHDFAGLVMFLISVLTIFALDGVASPIRRALGNGDDD</sequence>
<dbReference type="NCBIfam" id="TIGR02602">
    <property type="entry name" value="8TM_EpsH"/>
    <property type="match status" value="1"/>
</dbReference>
<dbReference type="Pfam" id="PF09721">
    <property type="entry name" value="Exosortase_EpsH"/>
    <property type="match status" value="1"/>
</dbReference>